<comment type="similarity">
    <text evidence="1">Belongs to the SBNO family.</text>
</comment>
<dbReference type="PANTHER" id="PTHR12706">
    <property type="entry name" value="STRAWBERRY NOTCH-RELATED"/>
    <property type="match status" value="1"/>
</dbReference>
<name>A0AAD5KR74_9CRUS</name>
<dbReference type="GO" id="GO:0005737">
    <property type="term" value="C:cytoplasm"/>
    <property type="evidence" value="ECO:0007669"/>
    <property type="project" value="UniProtKB-ARBA"/>
</dbReference>
<dbReference type="PROSITE" id="PS50304">
    <property type="entry name" value="TUDOR"/>
    <property type="match status" value="1"/>
</dbReference>
<gene>
    <name evidence="6" type="ORF">GHT06_015455</name>
</gene>
<dbReference type="Gene3D" id="2.40.50.90">
    <property type="match status" value="1"/>
</dbReference>
<dbReference type="PANTHER" id="PTHR12706:SF30">
    <property type="entry name" value="PROTEIN STRAWBERRY NOTCH-RELATED"/>
    <property type="match status" value="1"/>
</dbReference>
<evidence type="ECO:0000256" key="1">
    <source>
        <dbReference type="ARBA" id="ARBA00006992"/>
    </source>
</evidence>
<evidence type="ECO:0000256" key="4">
    <source>
        <dbReference type="SAM" id="MobiDB-lite"/>
    </source>
</evidence>
<reference evidence="6 7" key="1">
    <citation type="submission" date="2022-05" db="EMBL/GenBank/DDBJ databases">
        <title>A multi-omics perspective on studying reproductive biology in Daphnia sinensis.</title>
        <authorList>
            <person name="Jia J."/>
        </authorList>
    </citation>
    <scope>NUCLEOTIDE SEQUENCE [LARGE SCALE GENOMIC DNA]</scope>
    <source>
        <strain evidence="6 7">WSL</strain>
    </source>
</reference>
<dbReference type="SUPFAM" id="SSF63748">
    <property type="entry name" value="Tudor/PWWP/MBT"/>
    <property type="match status" value="1"/>
</dbReference>
<dbReference type="InterPro" id="IPR026937">
    <property type="entry name" value="SBNO_Helicase_C_dom"/>
</dbReference>
<dbReference type="InterPro" id="IPR035437">
    <property type="entry name" value="SNase_OB-fold_sf"/>
</dbReference>
<keyword evidence="3" id="KW-0804">Transcription</keyword>
<sequence>MRRTGDVRTSSHRQPPVMQLLVIAPGTREYRHYFGSPSRQIRPNVKGRTPPKIRPNRETLNKPRPRCIFPEKCSSNPKISHLNTNEVLVSHVISPDEIYVQHTCSMESLQIMMEEIQISAANCKPVSVLLTGMSCLAKWPYDECYYRCRITDIAESDIGVHFVDYGDEIRISRSQNTCKVMDVAFSCRPFFAYRVKLANVIPRSGRGIWEKETKEKLINFFEKKSGSFVMEVVEDVMDSIKVVKLKCSDGKDLSWHLFQLGIVDLTKQKSLELVIQNDNVCEPQERHTDGKMFDTENIGIIQNKPEDLVPGNGYDYSPYGGASEIPSAPDTRKASNLDVLTSDSVMSTNVTCPAEDSLPNESSGTETSSTVPDVQVAKKKEIICISLDESEDEESEADNEVENYVDYVTVKIEGARHPNLIVETTSLASVNPPDIWYKLSLPKICIDSGALSAMQLEAIIHACQRHERKLPDGSRAGYFVGDGAGVGKGRIAAGIIFENYQRGRKKAIWISSSSDLKYDAERDLHDIGAREIAVHALNVLKYRNVSSGDICSSESPDKGVLFCAYSNLTGVSRSAETSQTRLEQILKWFHEDFDGVIIFDECHNEMKNLAISHISKTDLAVSVLQKKLPNARVVYISSTGVSEPRKMAYMVRLGLWGQGTSFKEFSSFVAAVEKSKMSDIELMARKMKQCGMYIARQLSYKGVNLKIKEVVLSPKLAKVYGNSVKLWTELRKCFAEAADLVNAQPRERKTMWIQFWLAHQRFFKCLCISAKVSYAVKIASEAVKCGKCVVIGLHSAAEARTPEQIDSEGELSEFVSPTKRILLSLIQKHFPTPSRSKGVSSRNATLIDVLDVSKTCQEGGLGNCGTKRKRRSRRIDRNKTKKKGNPADHTSDSEMSEQDFETDEEPENSDKANDEDPMSLHEKTTWIKEQLLDEIEKLGAMLPRNALDELVDELGGPENVAEITERKGRVVQKDYGLVQYGSRSETGVPLEKINLHEKERFMNGNKNIAIISEAVSNGISLHADRRVKNQRPRLHIPLELSLDSDRTLQQLGRTQRSNQVTAPEYIFLISDLAGERLFASVIANRLINLGAVTRGSVFETSGRFRFDVDTKDGRAALDAVMNAIIGFEEPLVPPPADYPGHFFKDLKVALIDVGLICPSERNPRALTLDKDYANISRFRNRILGIPIELQTKIFKYFMDTIAVIMTQSKKQVRC</sequence>
<keyword evidence="2" id="KW-0805">Transcription regulation</keyword>
<dbReference type="GO" id="GO:0042393">
    <property type="term" value="F:histone binding"/>
    <property type="evidence" value="ECO:0007669"/>
    <property type="project" value="TreeGrafter"/>
</dbReference>
<dbReference type="InterPro" id="IPR027417">
    <property type="entry name" value="P-loop_NTPase"/>
</dbReference>
<organism evidence="6 7">
    <name type="scientific">Daphnia sinensis</name>
    <dbReference type="NCBI Taxonomy" id="1820382"/>
    <lineage>
        <taxon>Eukaryota</taxon>
        <taxon>Metazoa</taxon>
        <taxon>Ecdysozoa</taxon>
        <taxon>Arthropoda</taxon>
        <taxon>Crustacea</taxon>
        <taxon>Branchiopoda</taxon>
        <taxon>Diplostraca</taxon>
        <taxon>Cladocera</taxon>
        <taxon>Anomopoda</taxon>
        <taxon>Daphniidae</taxon>
        <taxon>Daphnia</taxon>
        <taxon>Daphnia similis group</taxon>
    </lineage>
</organism>
<dbReference type="Pfam" id="PF13871">
    <property type="entry name" value="Helicase_C_4"/>
    <property type="match status" value="1"/>
</dbReference>
<dbReference type="CDD" id="cd20379">
    <property type="entry name" value="Tudor_dTUD-like"/>
    <property type="match status" value="1"/>
</dbReference>
<dbReference type="Proteomes" id="UP000820818">
    <property type="component" value="Linkage Group LG5"/>
</dbReference>
<feature type="region of interest" description="Disordered" evidence="4">
    <location>
        <begin position="861"/>
        <end position="921"/>
    </location>
</feature>
<evidence type="ECO:0000313" key="6">
    <source>
        <dbReference type="EMBL" id="KAI9558666.1"/>
    </source>
</evidence>
<dbReference type="FunFam" id="3.40.50.300:FF:000342">
    <property type="entry name" value="Protein strawberry notch homolog 2"/>
    <property type="match status" value="1"/>
</dbReference>
<dbReference type="Gene3D" id="2.30.30.140">
    <property type="match status" value="1"/>
</dbReference>
<feature type="region of interest" description="Disordered" evidence="4">
    <location>
        <begin position="38"/>
        <end position="61"/>
    </location>
</feature>
<evidence type="ECO:0000256" key="3">
    <source>
        <dbReference type="ARBA" id="ARBA00023163"/>
    </source>
</evidence>
<dbReference type="GO" id="GO:0006355">
    <property type="term" value="P:regulation of DNA-templated transcription"/>
    <property type="evidence" value="ECO:0007669"/>
    <property type="project" value="InterPro"/>
</dbReference>
<feature type="compositionally biased region" description="Basic and acidic residues" evidence="4">
    <location>
        <begin position="908"/>
        <end position="921"/>
    </location>
</feature>
<dbReference type="Gene3D" id="3.40.50.300">
    <property type="entry name" value="P-loop containing nucleotide triphosphate hydrolases"/>
    <property type="match status" value="1"/>
</dbReference>
<dbReference type="GO" id="GO:0005634">
    <property type="term" value="C:nucleus"/>
    <property type="evidence" value="ECO:0007669"/>
    <property type="project" value="TreeGrafter"/>
</dbReference>
<evidence type="ECO:0000256" key="2">
    <source>
        <dbReference type="ARBA" id="ARBA00023015"/>
    </source>
</evidence>
<dbReference type="GO" id="GO:0031490">
    <property type="term" value="F:chromatin DNA binding"/>
    <property type="evidence" value="ECO:0007669"/>
    <property type="project" value="TreeGrafter"/>
</dbReference>
<feature type="compositionally biased region" description="Polar residues" evidence="4">
    <location>
        <begin position="359"/>
        <end position="372"/>
    </location>
</feature>
<feature type="compositionally biased region" description="Basic residues" evidence="4">
    <location>
        <begin position="866"/>
        <end position="884"/>
    </location>
</feature>
<dbReference type="SMART" id="SM00333">
    <property type="entry name" value="TUDOR"/>
    <property type="match status" value="1"/>
</dbReference>
<dbReference type="InterPro" id="IPR002999">
    <property type="entry name" value="Tudor"/>
</dbReference>
<proteinExistence type="inferred from homology"/>
<dbReference type="InterPro" id="IPR026741">
    <property type="entry name" value="SNO"/>
</dbReference>
<dbReference type="Pfam" id="PF00567">
    <property type="entry name" value="TUDOR"/>
    <property type="match status" value="1"/>
</dbReference>
<dbReference type="InterPro" id="IPR039187">
    <property type="entry name" value="SNO_AAA"/>
</dbReference>
<evidence type="ECO:0000259" key="5">
    <source>
        <dbReference type="PROSITE" id="PS50304"/>
    </source>
</evidence>
<protein>
    <recommendedName>
        <fullName evidence="5">Tudor domain-containing protein</fullName>
    </recommendedName>
</protein>
<feature type="region of interest" description="Disordered" evidence="4">
    <location>
        <begin position="352"/>
        <end position="372"/>
    </location>
</feature>
<dbReference type="EMBL" id="WJBH02000005">
    <property type="protein sequence ID" value="KAI9558666.1"/>
    <property type="molecule type" value="Genomic_DNA"/>
</dbReference>
<comment type="caution">
    <text evidence="6">The sequence shown here is derived from an EMBL/GenBank/DDBJ whole genome shotgun (WGS) entry which is preliminary data.</text>
</comment>
<accession>A0AAD5KR74</accession>
<feature type="compositionally biased region" description="Acidic residues" evidence="4">
    <location>
        <begin position="894"/>
        <end position="907"/>
    </location>
</feature>
<evidence type="ECO:0000313" key="7">
    <source>
        <dbReference type="Proteomes" id="UP000820818"/>
    </source>
</evidence>
<dbReference type="Pfam" id="PF13872">
    <property type="entry name" value="AAA_34"/>
    <property type="match status" value="1"/>
</dbReference>
<feature type="domain" description="Tudor" evidence="5">
    <location>
        <begin position="128"/>
        <end position="186"/>
    </location>
</feature>
<dbReference type="SUPFAM" id="SSF52540">
    <property type="entry name" value="P-loop containing nucleoside triphosphate hydrolases"/>
    <property type="match status" value="1"/>
</dbReference>
<keyword evidence="7" id="KW-1185">Reference proteome</keyword>
<dbReference type="AlphaFoldDB" id="A0AAD5KR74"/>